<dbReference type="InterPro" id="IPR014284">
    <property type="entry name" value="RNA_pol_sigma-70_dom"/>
</dbReference>
<name>A0A7K1SPB2_9BACT</name>
<proteinExistence type="inferred from homology"/>
<evidence type="ECO:0000256" key="3">
    <source>
        <dbReference type="ARBA" id="ARBA00023082"/>
    </source>
</evidence>
<feature type="domain" description="RNA polymerase sigma-70 region 2" evidence="6">
    <location>
        <begin position="27"/>
        <end position="91"/>
    </location>
</feature>
<dbReference type="Proteomes" id="UP000436006">
    <property type="component" value="Unassembled WGS sequence"/>
</dbReference>
<dbReference type="GO" id="GO:0003677">
    <property type="term" value="F:DNA binding"/>
    <property type="evidence" value="ECO:0007669"/>
    <property type="project" value="UniProtKB-KW"/>
</dbReference>
<dbReference type="PANTHER" id="PTHR43133:SF8">
    <property type="entry name" value="RNA POLYMERASE SIGMA FACTOR HI_1459-RELATED"/>
    <property type="match status" value="1"/>
</dbReference>
<dbReference type="EMBL" id="WPIN01000025">
    <property type="protein sequence ID" value="MVM35652.1"/>
    <property type="molecule type" value="Genomic_DNA"/>
</dbReference>
<keyword evidence="3" id="KW-0731">Sigma factor</keyword>
<keyword evidence="2" id="KW-0805">Transcription regulation</keyword>
<dbReference type="InterPro" id="IPR013249">
    <property type="entry name" value="RNA_pol_sigma70_r4_t2"/>
</dbReference>
<dbReference type="SUPFAM" id="SSF88659">
    <property type="entry name" value="Sigma3 and sigma4 domains of RNA polymerase sigma factors"/>
    <property type="match status" value="1"/>
</dbReference>
<dbReference type="GO" id="GO:0006352">
    <property type="term" value="P:DNA-templated transcription initiation"/>
    <property type="evidence" value="ECO:0007669"/>
    <property type="project" value="InterPro"/>
</dbReference>
<evidence type="ECO:0000256" key="5">
    <source>
        <dbReference type="ARBA" id="ARBA00023163"/>
    </source>
</evidence>
<organism evidence="8 9">
    <name type="scientific">Spirosoma arboris</name>
    <dbReference type="NCBI Taxonomy" id="2682092"/>
    <lineage>
        <taxon>Bacteria</taxon>
        <taxon>Pseudomonadati</taxon>
        <taxon>Bacteroidota</taxon>
        <taxon>Cytophagia</taxon>
        <taxon>Cytophagales</taxon>
        <taxon>Cytophagaceae</taxon>
        <taxon>Spirosoma</taxon>
    </lineage>
</organism>
<keyword evidence="5" id="KW-0804">Transcription</keyword>
<dbReference type="Pfam" id="PF04542">
    <property type="entry name" value="Sigma70_r2"/>
    <property type="match status" value="1"/>
</dbReference>
<evidence type="ECO:0000256" key="2">
    <source>
        <dbReference type="ARBA" id="ARBA00023015"/>
    </source>
</evidence>
<accession>A0A7K1SPB2</accession>
<evidence type="ECO:0000313" key="9">
    <source>
        <dbReference type="Proteomes" id="UP000436006"/>
    </source>
</evidence>
<dbReference type="InterPro" id="IPR007627">
    <property type="entry name" value="RNA_pol_sigma70_r2"/>
</dbReference>
<protein>
    <submittedName>
        <fullName evidence="8">Sigma-70 family RNA polymerase sigma factor</fullName>
    </submittedName>
</protein>
<dbReference type="PANTHER" id="PTHR43133">
    <property type="entry name" value="RNA POLYMERASE ECF-TYPE SIGMA FACTO"/>
    <property type="match status" value="1"/>
</dbReference>
<dbReference type="SUPFAM" id="SSF88946">
    <property type="entry name" value="Sigma2 domain of RNA polymerase sigma factors"/>
    <property type="match status" value="1"/>
</dbReference>
<feature type="domain" description="RNA polymerase sigma factor 70 region 4 type 2" evidence="7">
    <location>
        <begin position="124"/>
        <end position="172"/>
    </location>
</feature>
<dbReference type="Gene3D" id="1.10.1740.10">
    <property type="match status" value="1"/>
</dbReference>
<evidence type="ECO:0000313" key="8">
    <source>
        <dbReference type="EMBL" id="MVM35652.1"/>
    </source>
</evidence>
<dbReference type="InterPro" id="IPR039425">
    <property type="entry name" value="RNA_pol_sigma-70-like"/>
</dbReference>
<dbReference type="RefSeq" id="WP_157590455.1">
    <property type="nucleotide sequence ID" value="NZ_WPIN01000025.1"/>
</dbReference>
<dbReference type="NCBIfam" id="TIGR02937">
    <property type="entry name" value="sigma70-ECF"/>
    <property type="match status" value="1"/>
</dbReference>
<dbReference type="Gene3D" id="1.10.10.10">
    <property type="entry name" value="Winged helix-like DNA-binding domain superfamily/Winged helix DNA-binding domain"/>
    <property type="match status" value="1"/>
</dbReference>
<evidence type="ECO:0000259" key="7">
    <source>
        <dbReference type="Pfam" id="PF08281"/>
    </source>
</evidence>
<sequence length="190" mass="22117">MKKHVRMTAQPQQPLPSHPSFDSFDILYQRYMNKVYQQCFRMVKDVDKAQDYTQDIFIKAFHSFNSFQNRSSFSTWLYSITHNYCADQLRLGKRLALTSDQEIGLVSPKIEEVDTQLQEERIQVVYRAMGTLSAENQTLLRLKYEAGMSMNELAILYNLTPSTIKMRLKRSRDIVKKLANQSYVFGGHGA</sequence>
<evidence type="ECO:0000256" key="4">
    <source>
        <dbReference type="ARBA" id="ARBA00023125"/>
    </source>
</evidence>
<dbReference type="InterPro" id="IPR013324">
    <property type="entry name" value="RNA_pol_sigma_r3/r4-like"/>
</dbReference>
<keyword evidence="4" id="KW-0238">DNA-binding</keyword>
<comment type="similarity">
    <text evidence="1">Belongs to the sigma-70 factor family. ECF subfamily.</text>
</comment>
<dbReference type="AlphaFoldDB" id="A0A7K1SPB2"/>
<evidence type="ECO:0000259" key="6">
    <source>
        <dbReference type="Pfam" id="PF04542"/>
    </source>
</evidence>
<dbReference type="GO" id="GO:0016987">
    <property type="term" value="F:sigma factor activity"/>
    <property type="evidence" value="ECO:0007669"/>
    <property type="project" value="UniProtKB-KW"/>
</dbReference>
<reference evidence="8 9" key="1">
    <citation type="submission" date="2019-12" db="EMBL/GenBank/DDBJ databases">
        <title>Spirosoma sp. HMF4905 genome sequencing and assembly.</title>
        <authorList>
            <person name="Kang H."/>
            <person name="Cha I."/>
            <person name="Kim H."/>
            <person name="Joh K."/>
        </authorList>
    </citation>
    <scope>NUCLEOTIDE SEQUENCE [LARGE SCALE GENOMIC DNA]</scope>
    <source>
        <strain evidence="8 9">HMF4905</strain>
    </source>
</reference>
<comment type="caution">
    <text evidence="8">The sequence shown here is derived from an EMBL/GenBank/DDBJ whole genome shotgun (WGS) entry which is preliminary data.</text>
</comment>
<evidence type="ECO:0000256" key="1">
    <source>
        <dbReference type="ARBA" id="ARBA00010641"/>
    </source>
</evidence>
<dbReference type="Pfam" id="PF08281">
    <property type="entry name" value="Sigma70_r4_2"/>
    <property type="match status" value="1"/>
</dbReference>
<keyword evidence="9" id="KW-1185">Reference proteome</keyword>
<dbReference type="InterPro" id="IPR036388">
    <property type="entry name" value="WH-like_DNA-bd_sf"/>
</dbReference>
<gene>
    <name evidence="8" type="ORF">GO755_36895</name>
</gene>
<dbReference type="InterPro" id="IPR013325">
    <property type="entry name" value="RNA_pol_sigma_r2"/>
</dbReference>